<dbReference type="Proteomes" id="UP000289738">
    <property type="component" value="Chromosome B05"/>
</dbReference>
<evidence type="ECO:0000313" key="2">
    <source>
        <dbReference type="Proteomes" id="UP000289738"/>
    </source>
</evidence>
<organism evidence="1 2">
    <name type="scientific">Arachis hypogaea</name>
    <name type="common">Peanut</name>
    <dbReference type="NCBI Taxonomy" id="3818"/>
    <lineage>
        <taxon>Eukaryota</taxon>
        <taxon>Viridiplantae</taxon>
        <taxon>Streptophyta</taxon>
        <taxon>Embryophyta</taxon>
        <taxon>Tracheophyta</taxon>
        <taxon>Spermatophyta</taxon>
        <taxon>Magnoliopsida</taxon>
        <taxon>eudicotyledons</taxon>
        <taxon>Gunneridae</taxon>
        <taxon>Pentapetalae</taxon>
        <taxon>rosids</taxon>
        <taxon>fabids</taxon>
        <taxon>Fabales</taxon>
        <taxon>Fabaceae</taxon>
        <taxon>Papilionoideae</taxon>
        <taxon>50 kb inversion clade</taxon>
        <taxon>dalbergioids sensu lato</taxon>
        <taxon>Dalbergieae</taxon>
        <taxon>Pterocarpus clade</taxon>
        <taxon>Arachis</taxon>
    </lineage>
</organism>
<protein>
    <recommendedName>
        <fullName evidence="3">Oxo-4-hydroxy-4-carboxy-5-ureidoimidazoline decarboxylase domain-containing protein</fullName>
    </recommendedName>
</protein>
<dbReference type="STRING" id="3818.A0A444Z1Y4"/>
<keyword evidence="2" id="KW-1185">Reference proteome</keyword>
<sequence length="224" mass="26037">MAMTSPFSSLEHAIIIARDTWFRKMYVRCWLEVISGRSCSNQYLETANEVTMQEFHECGSMYEEKFRTSEDILTELNTRFTNTHVVELDITSKQEMKYIELHITELLSKKSAQTTDKGDAEYSAEIVNDTLNGAETDSKDNLDYIFSSETDISRKFELNKVLKEDNETLDTQQRQDDVLAAKRGFNLNKKPWFGDDLSNPLLHEGCRFLTKYFLPGQYDVDEIF</sequence>
<name>A0A444Z1Y4_ARAHY</name>
<comment type="caution">
    <text evidence="1">The sequence shown here is derived from an EMBL/GenBank/DDBJ whole genome shotgun (WGS) entry which is preliminary data.</text>
</comment>
<dbReference type="SUPFAM" id="SSF158694">
    <property type="entry name" value="UraD-Like"/>
    <property type="match status" value="1"/>
</dbReference>
<dbReference type="AlphaFoldDB" id="A0A444Z1Y4"/>
<dbReference type="Gene3D" id="1.10.3330.10">
    <property type="entry name" value="Oxo-4-hydroxy-4-carboxy-5-ureidoimidazoline decarboxylase"/>
    <property type="match status" value="1"/>
</dbReference>
<reference evidence="1 2" key="1">
    <citation type="submission" date="2019-01" db="EMBL/GenBank/DDBJ databases">
        <title>Sequencing of cultivated peanut Arachis hypogaea provides insights into genome evolution and oil improvement.</title>
        <authorList>
            <person name="Chen X."/>
        </authorList>
    </citation>
    <scope>NUCLEOTIDE SEQUENCE [LARGE SCALE GENOMIC DNA]</scope>
    <source>
        <strain evidence="2">cv. Fuhuasheng</strain>
        <tissue evidence="1">Leaves</tissue>
    </source>
</reference>
<evidence type="ECO:0008006" key="3">
    <source>
        <dbReference type="Google" id="ProtNLM"/>
    </source>
</evidence>
<dbReference type="InterPro" id="IPR036778">
    <property type="entry name" value="OHCU_decarboxylase_sf"/>
</dbReference>
<accession>A0A444Z1Y4</accession>
<dbReference type="EMBL" id="SDMP01000015">
    <property type="protein sequence ID" value="RYR08180.1"/>
    <property type="molecule type" value="Genomic_DNA"/>
</dbReference>
<gene>
    <name evidence="1" type="ORF">Ahy_B05g075749</name>
</gene>
<proteinExistence type="predicted"/>
<evidence type="ECO:0000313" key="1">
    <source>
        <dbReference type="EMBL" id="RYR08180.1"/>
    </source>
</evidence>